<accession>A0AAE1YYE0</accession>
<evidence type="ECO:0000313" key="2">
    <source>
        <dbReference type="EMBL" id="KAK4438566.1"/>
    </source>
</evidence>
<proteinExistence type="predicted"/>
<comment type="caution">
    <text evidence="2">The sequence shown here is derived from an EMBL/GenBank/DDBJ whole genome shotgun (WGS) entry which is preliminary data.</text>
</comment>
<evidence type="ECO:0000256" key="1">
    <source>
        <dbReference type="SAM" id="MobiDB-lite"/>
    </source>
</evidence>
<sequence>MFINHASRTRATACLTIRGIISTALSSRRLPGVQKNSKRISSRGDFARLASSLIGNKTQVLQTESKDEYSLKARASFAAFAFPEGLKESPTLRPQQESPKPISCCRPCFTPPRFR</sequence>
<reference evidence="2" key="1">
    <citation type="submission" date="2020-06" db="EMBL/GenBank/DDBJ databases">
        <authorList>
            <person name="Li T."/>
            <person name="Hu X."/>
            <person name="Zhang T."/>
            <person name="Song X."/>
            <person name="Zhang H."/>
            <person name="Dai N."/>
            <person name="Sheng W."/>
            <person name="Hou X."/>
            <person name="Wei L."/>
        </authorList>
    </citation>
    <scope>NUCLEOTIDE SEQUENCE</scope>
    <source>
        <strain evidence="2">3651</strain>
        <tissue evidence="2">Leaf</tissue>
    </source>
</reference>
<evidence type="ECO:0000313" key="3">
    <source>
        <dbReference type="Proteomes" id="UP001293254"/>
    </source>
</evidence>
<reference evidence="2" key="2">
    <citation type="journal article" date="2024" name="Plant">
        <title>Genomic evolution and insights into agronomic trait innovations of Sesamum species.</title>
        <authorList>
            <person name="Miao H."/>
            <person name="Wang L."/>
            <person name="Qu L."/>
            <person name="Liu H."/>
            <person name="Sun Y."/>
            <person name="Le M."/>
            <person name="Wang Q."/>
            <person name="Wei S."/>
            <person name="Zheng Y."/>
            <person name="Lin W."/>
            <person name="Duan Y."/>
            <person name="Cao H."/>
            <person name="Xiong S."/>
            <person name="Wang X."/>
            <person name="Wei L."/>
            <person name="Li C."/>
            <person name="Ma Q."/>
            <person name="Ju M."/>
            <person name="Zhao R."/>
            <person name="Li G."/>
            <person name="Mu C."/>
            <person name="Tian Q."/>
            <person name="Mei H."/>
            <person name="Zhang T."/>
            <person name="Gao T."/>
            <person name="Zhang H."/>
        </authorList>
    </citation>
    <scope>NUCLEOTIDE SEQUENCE</scope>
    <source>
        <strain evidence="2">3651</strain>
    </source>
</reference>
<name>A0AAE1YYE0_9LAMI</name>
<gene>
    <name evidence="2" type="ORF">Salat_0191100</name>
</gene>
<protein>
    <submittedName>
        <fullName evidence="2">Uncharacterized protein</fullName>
    </submittedName>
</protein>
<keyword evidence="3" id="KW-1185">Reference proteome</keyword>
<dbReference type="EMBL" id="JACGWO010000001">
    <property type="protein sequence ID" value="KAK4438566.1"/>
    <property type="molecule type" value="Genomic_DNA"/>
</dbReference>
<feature type="region of interest" description="Disordered" evidence="1">
    <location>
        <begin position="88"/>
        <end position="115"/>
    </location>
</feature>
<dbReference type="AlphaFoldDB" id="A0AAE1YYE0"/>
<organism evidence="2 3">
    <name type="scientific">Sesamum alatum</name>
    <dbReference type="NCBI Taxonomy" id="300844"/>
    <lineage>
        <taxon>Eukaryota</taxon>
        <taxon>Viridiplantae</taxon>
        <taxon>Streptophyta</taxon>
        <taxon>Embryophyta</taxon>
        <taxon>Tracheophyta</taxon>
        <taxon>Spermatophyta</taxon>
        <taxon>Magnoliopsida</taxon>
        <taxon>eudicotyledons</taxon>
        <taxon>Gunneridae</taxon>
        <taxon>Pentapetalae</taxon>
        <taxon>asterids</taxon>
        <taxon>lamiids</taxon>
        <taxon>Lamiales</taxon>
        <taxon>Pedaliaceae</taxon>
        <taxon>Sesamum</taxon>
    </lineage>
</organism>
<dbReference type="Proteomes" id="UP001293254">
    <property type="component" value="Unassembled WGS sequence"/>
</dbReference>